<evidence type="ECO:0000313" key="1">
    <source>
        <dbReference type="EMBL" id="MBX61848.1"/>
    </source>
</evidence>
<sequence>MVLSSRPVNNDKCFLWDKTSRPQIQNRCFVRTPSMSC</sequence>
<organism evidence="1">
    <name type="scientific">Rhizophora mucronata</name>
    <name type="common">Asiatic mangrove</name>
    <dbReference type="NCBI Taxonomy" id="61149"/>
    <lineage>
        <taxon>Eukaryota</taxon>
        <taxon>Viridiplantae</taxon>
        <taxon>Streptophyta</taxon>
        <taxon>Embryophyta</taxon>
        <taxon>Tracheophyta</taxon>
        <taxon>Spermatophyta</taxon>
        <taxon>Magnoliopsida</taxon>
        <taxon>eudicotyledons</taxon>
        <taxon>Gunneridae</taxon>
        <taxon>Pentapetalae</taxon>
        <taxon>rosids</taxon>
        <taxon>fabids</taxon>
        <taxon>Malpighiales</taxon>
        <taxon>Rhizophoraceae</taxon>
        <taxon>Rhizophora</taxon>
    </lineage>
</organism>
<protein>
    <submittedName>
        <fullName evidence="1">Uncharacterized protein</fullName>
    </submittedName>
</protein>
<proteinExistence type="predicted"/>
<reference evidence="1" key="1">
    <citation type="submission" date="2018-02" db="EMBL/GenBank/DDBJ databases">
        <title>Rhizophora mucronata_Transcriptome.</title>
        <authorList>
            <person name="Meera S.P."/>
            <person name="Sreeshan A."/>
            <person name="Augustine A."/>
        </authorList>
    </citation>
    <scope>NUCLEOTIDE SEQUENCE</scope>
    <source>
        <tissue evidence="1">Leaf</tissue>
    </source>
</reference>
<dbReference type="AlphaFoldDB" id="A0A2P2Q4E3"/>
<dbReference type="EMBL" id="GGEC01081364">
    <property type="protein sequence ID" value="MBX61848.1"/>
    <property type="molecule type" value="Transcribed_RNA"/>
</dbReference>
<name>A0A2P2Q4E3_RHIMU</name>
<accession>A0A2P2Q4E3</accession>